<dbReference type="PROSITE" id="PS51257">
    <property type="entry name" value="PROKAR_LIPOPROTEIN"/>
    <property type="match status" value="1"/>
</dbReference>
<dbReference type="RefSeq" id="WP_133229095.1">
    <property type="nucleotide sequence ID" value="NZ_SOZE01000008.1"/>
</dbReference>
<accession>A0A4Y8SHT8</accession>
<evidence type="ECO:0000313" key="2">
    <source>
        <dbReference type="Proteomes" id="UP000297540"/>
    </source>
</evidence>
<dbReference type="AlphaFoldDB" id="A0A4Y8SHT8"/>
<organism evidence="1 2">
    <name type="scientific">Mucilaginibacter psychrotolerans</name>
    <dbReference type="NCBI Taxonomy" id="1524096"/>
    <lineage>
        <taxon>Bacteria</taxon>
        <taxon>Pseudomonadati</taxon>
        <taxon>Bacteroidota</taxon>
        <taxon>Sphingobacteriia</taxon>
        <taxon>Sphingobacteriales</taxon>
        <taxon>Sphingobacteriaceae</taxon>
        <taxon>Mucilaginibacter</taxon>
    </lineage>
</organism>
<dbReference type="OrthoDB" id="886674at2"/>
<gene>
    <name evidence="1" type="ORF">E2R66_10495</name>
</gene>
<dbReference type="Proteomes" id="UP000297540">
    <property type="component" value="Unassembled WGS sequence"/>
</dbReference>
<protein>
    <submittedName>
        <fullName evidence="1">Uncharacterized protein</fullName>
    </submittedName>
</protein>
<name>A0A4Y8SHT8_9SPHI</name>
<comment type="caution">
    <text evidence="1">The sequence shown here is derived from an EMBL/GenBank/DDBJ whole genome shotgun (WGS) entry which is preliminary data.</text>
</comment>
<sequence>MKKLFFLLAPIIVLLSCTSNPTKKHTDTLTAAKPKPAKQRTNLLPVYQGVWVKSDYIEKIRRTKSVLASVDLVAGITGMQIDTATITGDSLMVTVGWDNQNPGSVAIRLKHGKRPGTLQFGDDELGYSVANGDTALLLYQVYNKQLFTTPYHKIANVDANKNVSDGINYVINKALIAGSYAVKGVTGKTSKVIFTPDGTVTGLAGFRKYFIENDLKPGPLKNMDLITFDEFSSKSAVYHYVFEDNTLKLYEAKPNTKATLIVLGKLKYTLTRQ</sequence>
<proteinExistence type="predicted"/>
<evidence type="ECO:0000313" key="1">
    <source>
        <dbReference type="EMBL" id="TFF38004.1"/>
    </source>
</evidence>
<keyword evidence="2" id="KW-1185">Reference proteome</keyword>
<dbReference type="EMBL" id="SOZE01000008">
    <property type="protein sequence ID" value="TFF38004.1"/>
    <property type="molecule type" value="Genomic_DNA"/>
</dbReference>
<reference evidence="1 2" key="1">
    <citation type="journal article" date="2017" name="Int. J. Syst. Evol. Microbiol.">
        <title>Mucilaginibacterpsychrotolerans sp. nov., isolated from peatlands.</title>
        <authorList>
            <person name="Deng Y."/>
            <person name="Shen L."/>
            <person name="Xu B."/>
            <person name="Liu Y."/>
            <person name="Gu Z."/>
            <person name="Liu H."/>
            <person name="Zhou Y."/>
        </authorList>
    </citation>
    <scope>NUCLEOTIDE SEQUENCE [LARGE SCALE GENOMIC DNA]</scope>
    <source>
        <strain evidence="1 2">NH7-4</strain>
    </source>
</reference>